<sequence length="121" mass="13692">MKLKHKTKQVASLDDPQQTDWSKIDLQCPGRDNGFPFLSKVLELPRNTLKHARSTQPSSTTQAFKFIQVYAPEYRMYRFVKPENMAAHVRVLTNIAACDTFCDCVENLCIKGQGNICGPAE</sequence>
<protein>
    <submittedName>
        <fullName evidence="1">Uncharacterized protein</fullName>
    </submittedName>
</protein>
<proteinExistence type="predicted"/>
<evidence type="ECO:0000313" key="1">
    <source>
        <dbReference type="EMBL" id="OON15743.1"/>
    </source>
</evidence>
<accession>A0A1S8WN87</accession>
<keyword evidence="2" id="KW-1185">Reference proteome</keyword>
<gene>
    <name evidence="1" type="ORF">X801_08450</name>
</gene>
<organism evidence="1 2">
    <name type="scientific">Opisthorchis viverrini</name>
    <name type="common">Southeast Asian liver fluke</name>
    <dbReference type="NCBI Taxonomy" id="6198"/>
    <lineage>
        <taxon>Eukaryota</taxon>
        <taxon>Metazoa</taxon>
        <taxon>Spiralia</taxon>
        <taxon>Lophotrochozoa</taxon>
        <taxon>Platyhelminthes</taxon>
        <taxon>Trematoda</taxon>
        <taxon>Digenea</taxon>
        <taxon>Opisthorchiida</taxon>
        <taxon>Opisthorchiata</taxon>
        <taxon>Opisthorchiidae</taxon>
        <taxon>Opisthorchis</taxon>
    </lineage>
</organism>
<dbReference type="EMBL" id="KV902748">
    <property type="protein sequence ID" value="OON15743.1"/>
    <property type="molecule type" value="Genomic_DNA"/>
</dbReference>
<dbReference type="AlphaFoldDB" id="A0A1S8WN87"/>
<reference evidence="1 2" key="1">
    <citation type="submission" date="2015-03" db="EMBL/GenBank/DDBJ databases">
        <title>Draft genome of the nematode, Opisthorchis viverrini.</title>
        <authorList>
            <person name="Mitreva M."/>
        </authorList>
    </citation>
    <scope>NUCLEOTIDE SEQUENCE [LARGE SCALE GENOMIC DNA]</scope>
    <source>
        <strain evidence="1">Khon Kaen</strain>
    </source>
</reference>
<evidence type="ECO:0000313" key="2">
    <source>
        <dbReference type="Proteomes" id="UP000243686"/>
    </source>
</evidence>
<name>A0A1S8WN87_OPIVI</name>
<dbReference type="Proteomes" id="UP000243686">
    <property type="component" value="Unassembled WGS sequence"/>
</dbReference>